<evidence type="ECO:0000256" key="1">
    <source>
        <dbReference type="SAM" id="Phobius"/>
    </source>
</evidence>
<dbReference type="Proteomes" id="UP001642540">
    <property type="component" value="Unassembled WGS sequence"/>
</dbReference>
<keyword evidence="1" id="KW-0812">Transmembrane</keyword>
<sequence length="193" mass="20928">MINPTKFTVFIILFNIIIGSDFFHSKIEALRLTKCEVNNSTLECQAVPVDQAGYFRRAPGPISISSIIIGIVGILITLLLLGCLCLSDSPFWEWNKISETWETKESGDLLKPPIPLVENGTAGAGGEKDIKINSVADEGADTNVESQPQLPDTSGILPLKLGLEAREEVENHKVAYSKKSSPVDCVLQVCACV</sequence>
<keyword evidence="3" id="KW-1185">Reference proteome</keyword>
<gene>
    <name evidence="2" type="ORF">ODALV1_LOCUS30889</name>
</gene>
<protein>
    <submittedName>
        <fullName evidence="2">Uncharacterized protein</fullName>
    </submittedName>
</protein>
<evidence type="ECO:0000313" key="3">
    <source>
        <dbReference type="Proteomes" id="UP001642540"/>
    </source>
</evidence>
<comment type="caution">
    <text evidence="2">The sequence shown here is derived from an EMBL/GenBank/DDBJ whole genome shotgun (WGS) entry which is preliminary data.</text>
</comment>
<dbReference type="EMBL" id="CAXLJM020000164">
    <property type="protein sequence ID" value="CAL8146661.1"/>
    <property type="molecule type" value="Genomic_DNA"/>
</dbReference>
<keyword evidence="1" id="KW-0472">Membrane</keyword>
<feature type="transmembrane region" description="Helical" evidence="1">
    <location>
        <begin position="62"/>
        <end position="86"/>
    </location>
</feature>
<name>A0ABP1S863_9HEXA</name>
<organism evidence="2 3">
    <name type="scientific">Orchesella dallaii</name>
    <dbReference type="NCBI Taxonomy" id="48710"/>
    <lineage>
        <taxon>Eukaryota</taxon>
        <taxon>Metazoa</taxon>
        <taxon>Ecdysozoa</taxon>
        <taxon>Arthropoda</taxon>
        <taxon>Hexapoda</taxon>
        <taxon>Collembola</taxon>
        <taxon>Entomobryomorpha</taxon>
        <taxon>Entomobryoidea</taxon>
        <taxon>Orchesellidae</taxon>
        <taxon>Orchesellinae</taxon>
        <taxon>Orchesella</taxon>
    </lineage>
</organism>
<evidence type="ECO:0000313" key="2">
    <source>
        <dbReference type="EMBL" id="CAL8146661.1"/>
    </source>
</evidence>
<accession>A0ABP1S863</accession>
<proteinExistence type="predicted"/>
<reference evidence="2 3" key="1">
    <citation type="submission" date="2024-08" db="EMBL/GenBank/DDBJ databases">
        <authorList>
            <person name="Cucini C."/>
            <person name="Frati F."/>
        </authorList>
    </citation>
    <scope>NUCLEOTIDE SEQUENCE [LARGE SCALE GENOMIC DNA]</scope>
</reference>
<keyword evidence="1" id="KW-1133">Transmembrane helix</keyword>
<feature type="transmembrane region" description="Helical" evidence="1">
    <location>
        <begin position="7"/>
        <end position="24"/>
    </location>
</feature>